<organism evidence="1 2">
    <name type="scientific">Halomonas citrativorans</name>
    <dbReference type="NCBI Taxonomy" id="2742612"/>
    <lineage>
        <taxon>Bacteria</taxon>
        <taxon>Pseudomonadati</taxon>
        <taxon>Pseudomonadota</taxon>
        <taxon>Gammaproteobacteria</taxon>
        <taxon>Oceanospirillales</taxon>
        <taxon>Halomonadaceae</taxon>
        <taxon>Halomonas</taxon>
    </lineage>
</organism>
<evidence type="ECO:0000313" key="2">
    <source>
        <dbReference type="Proteomes" id="UP000196331"/>
    </source>
</evidence>
<dbReference type="Proteomes" id="UP000196331">
    <property type="component" value="Unassembled WGS sequence"/>
</dbReference>
<gene>
    <name evidence="1" type="ORF">CZ787_17265</name>
</gene>
<proteinExistence type="predicted"/>
<sequence length="97" mass="10615">MTAIYATDPATGESVTLSELAKRHQLSVSTLSRRHAEGKRGDELVEPFDIRRYNAEQRARAQAAAERKEAVLAANSRGLMRPLNHIAEVSKMVGGAQ</sequence>
<dbReference type="RefSeq" id="WP_087111348.1">
    <property type="nucleotide sequence ID" value="NZ_FUKM01000058.1"/>
</dbReference>
<comment type="caution">
    <text evidence="1">The sequence shown here is derived from an EMBL/GenBank/DDBJ whole genome shotgun (WGS) entry which is preliminary data.</text>
</comment>
<dbReference type="EMBL" id="FUKM01000058">
    <property type="protein sequence ID" value="SJN14861.1"/>
    <property type="molecule type" value="Genomic_DNA"/>
</dbReference>
<protein>
    <submittedName>
        <fullName evidence="1">Uncharacterized protein</fullName>
    </submittedName>
</protein>
<dbReference type="OrthoDB" id="6173217at2"/>
<accession>A0A1R4I4P1</accession>
<evidence type="ECO:0000313" key="1">
    <source>
        <dbReference type="EMBL" id="SJN14861.1"/>
    </source>
</evidence>
<dbReference type="AlphaFoldDB" id="A0A1R4I4P1"/>
<reference evidence="1 2" key="1">
    <citation type="submission" date="2017-02" db="EMBL/GenBank/DDBJ databases">
        <authorList>
            <person name="Dridi B."/>
        </authorList>
    </citation>
    <scope>NUCLEOTIDE SEQUENCE [LARGE SCALE GENOMIC DNA]</scope>
    <source>
        <strain evidence="1 2">JB380</strain>
    </source>
</reference>
<name>A0A1R4I4P1_9GAMM</name>